<dbReference type="Proteomes" id="UP000076482">
    <property type="component" value="Unassembled WGS sequence"/>
</dbReference>
<gene>
    <name evidence="1" type="ORF">B4088_5382</name>
</gene>
<protein>
    <submittedName>
        <fullName evidence="1">Uncharacterized protein</fullName>
    </submittedName>
</protein>
<dbReference type="EMBL" id="LJKE01000104">
    <property type="protein sequence ID" value="KZD55637.1"/>
    <property type="molecule type" value="Genomic_DNA"/>
</dbReference>
<reference evidence="1 2" key="1">
    <citation type="submission" date="2015-09" db="EMBL/GenBank/DDBJ databases">
        <title>Bacillus cereus food isolates.</title>
        <authorList>
            <person name="Boekhorst J."/>
        </authorList>
    </citation>
    <scope>NUCLEOTIDE SEQUENCE [LARGE SCALE GENOMIC DNA]</scope>
    <source>
        <strain evidence="1 2">B4088</strain>
    </source>
</reference>
<proteinExistence type="predicted"/>
<evidence type="ECO:0000313" key="2">
    <source>
        <dbReference type="Proteomes" id="UP000076482"/>
    </source>
</evidence>
<comment type="caution">
    <text evidence="1">The sequence shown here is derived from an EMBL/GenBank/DDBJ whole genome shotgun (WGS) entry which is preliminary data.</text>
</comment>
<dbReference type="RefSeq" id="WP_063262899.1">
    <property type="nucleotide sequence ID" value="NZ_LJKE01000104.1"/>
</dbReference>
<evidence type="ECO:0000313" key="1">
    <source>
        <dbReference type="EMBL" id="KZD55637.1"/>
    </source>
</evidence>
<organism evidence="1 2">
    <name type="scientific">Bacillus cereus</name>
    <dbReference type="NCBI Taxonomy" id="1396"/>
    <lineage>
        <taxon>Bacteria</taxon>
        <taxon>Bacillati</taxon>
        <taxon>Bacillota</taxon>
        <taxon>Bacilli</taxon>
        <taxon>Bacillales</taxon>
        <taxon>Bacillaceae</taxon>
        <taxon>Bacillus</taxon>
        <taxon>Bacillus cereus group</taxon>
    </lineage>
</organism>
<sequence length="79" mass="9329">MKKQTRNLRRHHRNRIINKKMRILKEIYQLEADFMPVSGTLNKGKVHCSCGMCASKWSKDGPKARVKFLLDEMLKDIKE</sequence>
<accession>A0A164LBJ8</accession>
<dbReference type="PATRIC" id="fig|1396.535.peg.5944"/>
<name>A0A164LBJ8_BACCE</name>
<dbReference type="AlphaFoldDB" id="A0A164LBJ8"/>